<evidence type="ECO:0000313" key="14">
    <source>
        <dbReference type="Proteomes" id="UP000636709"/>
    </source>
</evidence>
<feature type="transmembrane region" description="Helical" evidence="11">
    <location>
        <begin position="408"/>
        <end position="429"/>
    </location>
</feature>
<keyword evidence="2" id="KW-1003">Cell membrane</keyword>
<feature type="compositionally biased region" description="Low complexity" evidence="10">
    <location>
        <begin position="383"/>
        <end position="392"/>
    </location>
</feature>
<comment type="caution">
    <text evidence="13">The sequence shown here is derived from an EMBL/GenBank/DDBJ whole genome shotgun (WGS) entry which is preliminary data.</text>
</comment>
<keyword evidence="3" id="KW-0336">GPI-anchor</keyword>
<accession>A0A835BF97</accession>
<keyword evidence="4" id="KW-0732">Signal</keyword>
<feature type="region of interest" description="Disordered" evidence="10">
    <location>
        <begin position="316"/>
        <end position="409"/>
    </location>
</feature>
<dbReference type="GO" id="GO:0005886">
    <property type="term" value="C:plasma membrane"/>
    <property type="evidence" value="ECO:0007669"/>
    <property type="project" value="UniProtKB-SubCell"/>
</dbReference>
<evidence type="ECO:0000256" key="4">
    <source>
        <dbReference type="ARBA" id="ARBA00022729"/>
    </source>
</evidence>
<dbReference type="GO" id="GO:0098552">
    <property type="term" value="C:side of membrane"/>
    <property type="evidence" value="ECO:0007669"/>
    <property type="project" value="UniProtKB-KW"/>
</dbReference>
<evidence type="ECO:0000256" key="8">
    <source>
        <dbReference type="ARBA" id="ARBA00023288"/>
    </source>
</evidence>
<dbReference type="PROSITE" id="PS51485">
    <property type="entry name" value="PHYTOCYANIN"/>
    <property type="match status" value="1"/>
</dbReference>
<feature type="domain" description="Phytocyanin" evidence="12">
    <location>
        <begin position="207"/>
        <end position="311"/>
    </location>
</feature>
<comment type="subcellular location">
    <subcellularLocation>
        <location evidence="1">Cell membrane</location>
        <topology evidence="1">Lipid-anchor</topology>
        <topology evidence="1">GPI-anchor</topology>
    </subcellularLocation>
</comment>
<evidence type="ECO:0000256" key="9">
    <source>
        <dbReference type="ARBA" id="ARBA00035011"/>
    </source>
</evidence>
<evidence type="ECO:0000313" key="13">
    <source>
        <dbReference type="EMBL" id="KAF8687371.1"/>
    </source>
</evidence>
<dbReference type="FunFam" id="2.60.40.420:FF:000066">
    <property type="entry name" value="Early nodulin-like protein 9"/>
    <property type="match status" value="1"/>
</dbReference>
<evidence type="ECO:0000256" key="2">
    <source>
        <dbReference type="ARBA" id="ARBA00022475"/>
    </source>
</evidence>
<keyword evidence="5 11" id="KW-0472">Membrane</keyword>
<dbReference type="InterPro" id="IPR039391">
    <property type="entry name" value="Phytocyanin-like"/>
</dbReference>
<dbReference type="PANTHER" id="PTHR33021:SF253">
    <property type="entry name" value="EARLY NODULIN-LIKE PROTEIN 9"/>
    <property type="match status" value="1"/>
</dbReference>
<keyword evidence="8" id="KW-0449">Lipoprotein</keyword>
<feature type="region of interest" description="Disordered" evidence="10">
    <location>
        <begin position="87"/>
        <end position="113"/>
    </location>
</feature>
<dbReference type="CDD" id="cd11019">
    <property type="entry name" value="OsENODL1_like"/>
    <property type="match status" value="1"/>
</dbReference>
<organism evidence="13 14">
    <name type="scientific">Digitaria exilis</name>
    <dbReference type="NCBI Taxonomy" id="1010633"/>
    <lineage>
        <taxon>Eukaryota</taxon>
        <taxon>Viridiplantae</taxon>
        <taxon>Streptophyta</taxon>
        <taxon>Embryophyta</taxon>
        <taxon>Tracheophyta</taxon>
        <taxon>Spermatophyta</taxon>
        <taxon>Magnoliopsida</taxon>
        <taxon>Liliopsida</taxon>
        <taxon>Poales</taxon>
        <taxon>Poaceae</taxon>
        <taxon>PACMAD clade</taxon>
        <taxon>Panicoideae</taxon>
        <taxon>Panicodae</taxon>
        <taxon>Paniceae</taxon>
        <taxon>Anthephorinae</taxon>
        <taxon>Digitaria</taxon>
    </lineage>
</organism>
<evidence type="ECO:0000256" key="7">
    <source>
        <dbReference type="ARBA" id="ARBA00023180"/>
    </source>
</evidence>
<name>A0A835BF97_9POAL</name>
<evidence type="ECO:0000256" key="6">
    <source>
        <dbReference type="ARBA" id="ARBA00023157"/>
    </source>
</evidence>
<keyword evidence="11" id="KW-0812">Transmembrane</keyword>
<proteinExistence type="inferred from homology"/>
<evidence type="ECO:0000256" key="1">
    <source>
        <dbReference type="ARBA" id="ARBA00004609"/>
    </source>
</evidence>
<dbReference type="InterPro" id="IPR041846">
    <property type="entry name" value="ENL_dom"/>
</dbReference>
<dbReference type="OrthoDB" id="691587at2759"/>
<keyword evidence="11" id="KW-1133">Transmembrane helix</keyword>
<dbReference type="EMBL" id="JACEFO010002056">
    <property type="protein sequence ID" value="KAF8687371.1"/>
    <property type="molecule type" value="Genomic_DNA"/>
</dbReference>
<dbReference type="Gene3D" id="2.60.40.420">
    <property type="entry name" value="Cupredoxins - blue copper proteins"/>
    <property type="match status" value="1"/>
</dbReference>
<dbReference type="InterPro" id="IPR008972">
    <property type="entry name" value="Cupredoxin"/>
</dbReference>
<dbReference type="GO" id="GO:0009055">
    <property type="term" value="F:electron transfer activity"/>
    <property type="evidence" value="ECO:0007669"/>
    <property type="project" value="InterPro"/>
</dbReference>
<keyword evidence="14" id="KW-1185">Reference proteome</keyword>
<evidence type="ECO:0000259" key="12">
    <source>
        <dbReference type="PROSITE" id="PS51485"/>
    </source>
</evidence>
<evidence type="ECO:0000256" key="11">
    <source>
        <dbReference type="SAM" id="Phobius"/>
    </source>
</evidence>
<gene>
    <name evidence="13" type="ORF">HU200_043058</name>
</gene>
<evidence type="ECO:0000256" key="3">
    <source>
        <dbReference type="ARBA" id="ARBA00022622"/>
    </source>
</evidence>
<dbReference type="Proteomes" id="UP000636709">
    <property type="component" value="Unassembled WGS sequence"/>
</dbReference>
<keyword evidence="6" id="KW-1015">Disulfide bond</keyword>
<comment type="similarity">
    <text evidence="9">Belongs to the early nodulin-like (ENODL) family.</text>
</comment>
<dbReference type="Pfam" id="PF02298">
    <property type="entry name" value="Cu_bind_like"/>
    <property type="match status" value="1"/>
</dbReference>
<dbReference type="PANTHER" id="PTHR33021">
    <property type="entry name" value="BLUE COPPER PROTEIN"/>
    <property type="match status" value="1"/>
</dbReference>
<dbReference type="SUPFAM" id="SSF49503">
    <property type="entry name" value="Cupredoxins"/>
    <property type="match status" value="1"/>
</dbReference>
<reference evidence="13" key="1">
    <citation type="submission" date="2020-07" db="EMBL/GenBank/DDBJ databases">
        <title>Genome sequence and genetic diversity analysis of an under-domesticated orphan crop, white fonio (Digitaria exilis).</title>
        <authorList>
            <person name="Bennetzen J.L."/>
            <person name="Chen S."/>
            <person name="Ma X."/>
            <person name="Wang X."/>
            <person name="Yssel A.E.J."/>
            <person name="Chaluvadi S.R."/>
            <person name="Johnson M."/>
            <person name="Gangashetty P."/>
            <person name="Hamidou F."/>
            <person name="Sanogo M.D."/>
            <person name="Zwaenepoel A."/>
            <person name="Wallace J."/>
            <person name="Van De Peer Y."/>
            <person name="Van Deynze A."/>
        </authorList>
    </citation>
    <scope>NUCLEOTIDE SEQUENCE</scope>
    <source>
        <tissue evidence="13">Leaves</tissue>
    </source>
</reference>
<evidence type="ECO:0000256" key="5">
    <source>
        <dbReference type="ARBA" id="ARBA00023136"/>
    </source>
</evidence>
<dbReference type="InterPro" id="IPR003245">
    <property type="entry name" value="Phytocyanin_dom"/>
</dbReference>
<protein>
    <recommendedName>
        <fullName evidence="12">Phytocyanin domain-containing protein</fullName>
    </recommendedName>
</protein>
<evidence type="ECO:0000256" key="10">
    <source>
        <dbReference type="SAM" id="MobiDB-lite"/>
    </source>
</evidence>
<dbReference type="AlphaFoldDB" id="A0A835BF97"/>
<keyword evidence="7" id="KW-0325">Glycoprotein</keyword>
<feature type="compositionally biased region" description="Pro residues" evidence="10">
    <location>
        <begin position="316"/>
        <end position="340"/>
    </location>
</feature>
<sequence>MASHMWQLARKVLGHLHLSHGSACRHREATGVVRQVTNNLASTVSNARSALLCSIQEHRLHAVAQRDALRVCDVRHSEDDRFVYCEPSSTSVPGPGMDTRWSTSERESAVNDRPGVRVRWHGRRAHSAASRREVNFLAFGLQVVNRPRRPAYKYGSSPGQQMSKCTASLDQRASSKASCGVPAMARSSSLGLRLACFAVVFAAASATQFRVGGQKGWTVPDAGFEPYNTWAGRLRFQIGDQLPVFVYPKETDSVLLVEPAAYNACNTSSSVNKFDDGNTVFTFDHSGPFFFISGNESNCRANEKLIVVVLADRTPPGAPPTMSPPSPAPLPSPSSPPPAAAPAMSPWFSTPGSGGHPSLTAFSGDFGSRAGGHPGLATGATHGAPPSASANAPGGGGSGSTTPPPPSAAAPVVTGLVGSLVAFIGYAMIAA</sequence>